<dbReference type="AlphaFoldDB" id="A0A378L8D3"/>
<dbReference type="EMBL" id="LNYZ01000013">
    <property type="protein sequence ID" value="KTD77773.1"/>
    <property type="molecule type" value="Genomic_DNA"/>
</dbReference>
<dbReference type="EMBL" id="UGOY01000001">
    <property type="protein sequence ID" value="STY23083.1"/>
    <property type="molecule type" value="Genomic_DNA"/>
</dbReference>
<evidence type="ECO:0000313" key="2">
    <source>
        <dbReference type="EMBL" id="STY23083.1"/>
    </source>
</evidence>
<protein>
    <submittedName>
        <fullName evidence="2">Uncharacterized protein</fullName>
    </submittedName>
</protein>
<accession>A0A378L8D3</accession>
<dbReference type="OrthoDB" id="5636286at2"/>
<organism evidence="2 4">
    <name type="scientific">Legionella steigerwaltii</name>
    <dbReference type="NCBI Taxonomy" id="460"/>
    <lineage>
        <taxon>Bacteria</taxon>
        <taxon>Pseudomonadati</taxon>
        <taxon>Pseudomonadota</taxon>
        <taxon>Gammaproteobacteria</taxon>
        <taxon>Legionellales</taxon>
        <taxon>Legionellaceae</taxon>
        <taxon>Legionella</taxon>
    </lineage>
</organism>
<gene>
    <name evidence="1" type="ORF">Lstg_2130</name>
    <name evidence="2" type="ORF">NCTC11991_01685</name>
</gene>
<name>A0A378L8D3_9GAMM</name>
<evidence type="ECO:0000313" key="1">
    <source>
        <dbReference type="EMBL" id="KTD77773.1"/>
    </source>
</evidence>
<dbReference type="Proteomes" id="UP000054820">
    <property type="component" value="Unassembled WGS sequence"/>
</dbReference>
<evidence type="ECO:0000313" key="4">
    <source>
        <dbReference type="Proteomes" id="UP000255110"/>
    </source>
</evidence>
<keyword evidence="3" id="KW-1185">Reference proteome</keyword>
<dbReference type="STRING" id="460.Lstg_2130"/>
<proteinExistence type="predicted"/>
<reference evidence="1 3" key="1">
    <citation type="submission" date="2015-11" db="EMBL/GenBank/DDBJ databases">
        <title>Genomic analysis of 38 Legionella species identifies large and diverse effector repertoires.</title>
        <authorList>
            <person name="Burstein D."/>
            <person name="Amaro F."/>
            <person name="Zusman T."/>
            <person name="Lifshitz Z."/>
            <person name="Cohen O."/>
            <person name="Gilbert J.A."/>
            <person name="Pupko T."/>
            <person name="Shuman H.A."/>
            <person name="Segal G."/>
        </authorList>
    </citation>
    <scope>NUCLEOTIDE SEQUENCE [LARGE SCALE GENOMIC DNA]</scope>
    <source>
        <strain evidence="1 3">SC-18-C9</strain>
    </source>
</reference>
<dbReference type="Proteomes" id="UP000255110">
    <property type="component" value="Unassembled WGS sequence"/>
</dbReference>
<reference evidence="2 4" key="2">
    <citation type="submission" date="2018-06" db="EMBL/GenBank/DDBJ databases">
        <authorList>
            <consortium name="Pathogen Informatics"/>
            <person name="Doyle S."/>
        </authorList>
    </citation>
    <scope>NUCLEOTIDE SEQUENCE [LARGE SCALE GENOMIC DNA]</scope>
    <source>
        <strain evidence="2 4">NCTC11991</strain>
    </source>
</reference>
<sequence>MIIAVFSLGQFVSSKLEVLKAGFQDWFAAERKTEKKEVSAEGEKTVTGEDVWKWMAANLAPLRVGKMTLKQFCDQFNEHFKVNMTFSEFSKIFNSMCTLDQASLERVAKFKEFLDKHEHVKIVLVSHTNYPHLHYILSQLKKSIPGGEAAIISDETQWSEDETILFAPSMSSKCTEHPDTLKYALKKLKTTEDDLVVSFLNTIQKFEHPGFSYVDPGKDLEKVMETVEGLQSKNTVVYSV</sequence>
<dbReference type="RefSeq" id="WP_058477663.1">
    <property type="nucleotide sequence ID" value="NZ_CAAAIO010000001.1"/>
</dbReference>
<evidence type="ECO:0000313" key="3">
    <source>
        <dbReference type="Proteomes" id="UP000054820"/>
    </source>
</evidence>